<evidence type="ECO:0000313" key="3">
    <source>
        <dbReference type="Proteomes" id="UP000075787"/>
    </source>
</evidence>
<dbReference type="Proteomes" id="UP000075787">
    <property type="component" value="Unassembled WGS sequence"/>
</dbReference>
<accession>A0A162L681</accession>
<sequence length="106" mass="11487">MIGAGERPQTDLQLSPAPDKHSGCSDGRGHVQLCQQTFMSMIRTVQTTPSSATNDRRPAFSADPQLCHVPAEGETFGHRIQNAGYTMCSTISITCYVTVQQKVSCL</sequence>
<comment type="caution">
    <text evidence="2">The sequence shown here is derived from an EMBL/GenBank/DDBJ whole genome shotgun (WGS) entry which is preliminary data.</text>
</comment>
<organism evidence="2 3">
    <name type="scientific">Tistrella mobilis</name>
    <dbReference type="NCBI Taxonomy" id="171437"/>
    <lineage>
        <taxon>Bacteria</taxon>
        <taxon>Pseudomonadati</taxon>
        <taxon>Pseudomonadota</taxon>
        <taxon>Alphaproteobacteria</taxon>
        <taxon>Geminicoccales</taxon>
        <taxon>Geminicoccaceae</taxon>
        <taxon>Tistrella</taxon>
    </lineage>
</organism>
<reference evidence="2 3" key="1">
    <citation type="submission" date="2015-12" db="EMBL/GenBank/DDBJ databases">
        <title>Genome sequence of Tistrella mobilis MCCC 1A02139.</title>
        <authorList>
            <person name="Lu L."/>
            <person name="Lai Q."/>
            <person name="Shao Z."/>
            <person name="Qian P."/>
        </authorList>
    </citation>
    <scope>NUCLEOTIDE SEQUENCE [LARGE SCALE GENOMIC DNA]</scope>
    <source>
        <strain evidence="2 3">MCCC 1A02139</strain>
    </source>
</reference>
<name>A0A162L681_9PROT</name>
<feature type="region of interest" description="Disordered" evidence="1">
    <location>
        <begin position="1"/>
        <end position="28"/>
    </location>
</feature>
<dbReference type="EMBL" id="LPZR01000113">
    <property type="protein sequence ID" value="KYO53483.1"/>
    <property type="molecule type" value="Genomic_DNA"/>
</dbReference>
<gene>
    <name evidence="2" type="ORF">AUP44_03820</name>
</gene>
<evidence type="ECO:0000256" key="1">
    <source>
        <dbReference type="SAM" id="MobiDB-lite"/>
    </source>
</evidence>
<protein>
    <submittedName>
        <fullName evidence="2">Uncharacterized protein</fullName>
    </submittedName>
</protein>
<proteinExistence type="predicted"/>
<evidence type="ECO:0000313" key="2">
    <source>
        <dbReference type="EMBL" id="KYO53483.1"/>
    </source>
</evidence>
<feature type="compositionally biased region" description="Basic and acidic residues" evidence="1">
    <location>
        <begin position="18"/>
        <end position="28"/>
    </location>
</feature>
<dbReference type="AlphaFoldDB" id="A0A162L681"/>